<dbReference type="SMART" id="SM00177">
    <property type="entry name" value="ARF"/>
    <property type="match status" value="1"/>
</dbReference>
<dbReference type="InterPro" id="IPR005225">
    <property type="entry name" value="Small_GTP-bd"/>
</dbReference>
<feature type="binding site" evidence="5">
    <location>
        <position position="48"/>
    </location>
    <ligand>
        <name>Mg(2+)</name>
        <dbReference type="ChEBI" id="CHEBI:18420"/>
    </ligand>
</feature>
<dbReference type="OrthoDB" id="2011769at2759"/>
<dbReference type="STRING" id="1684307.A0A316U0U3"/>
<dbReference type="GeneID" id="37017107"/>
<feature type="binding site" evidence="5">
    <location>
        <position position="30"/>
    </location>
    <ligand>
        <name>Mg(2+)</name>
        <dbReference type="ChEBI" id="CHEBI:18420"/>
    </ligand>
</feature>
<protein>
    <submittedName>
        <fullName evidence="8">Arf-domain-containing protein</fullName>
    </submittedName>
</protein>
<dbReference type="GO" id="GO:0005525">
    <property type="term" value="F:GTP binding"/>
    <property type="evidence" value="ECO:0007669"/>
    <property type="project" value="UniProtKB-KW"/>
</dbReference>
<dbReference type="PROSITE" id="PS51417">
    <property type="entry name" value="ARF"/>
    <property type="match status" value="1"/>
</dbReference>
<evidence type="ECO:0000313" key="8">
    <source>
        <dbReference type="EMBL" id="PWN19022.1"/>
    </source>
</evidence>
<comment type="similarity">
    <text evidence="1 6">Belongs to the small GTPase superfamily. Arf family.</text>
</comment>
<name>A0A316U0U3_9BASI</name>
<dbReference type="PANTHER" id="PTHR45697">
    <property type="entry name" value="ADP-RIBOSYLATION FACTOR-LIKE PROTEIN 2-RELATED"/>
    <property type="match status" value="1"/>
</dbReference>
<evidence type="ECO:0000313" key="9">
    <source>
        <dbReference type="Proteomes" id="UP000245942"/>
    </source>
</evidence>
<evidence type="ECO:0000256" key="2">
    <source>
        <dbReference type="ARBA" id="ARBA00022741"/>
    </source>
</evidence>
<dbReference type="PRINTS" id="PR00328">
    <property type="entry name" value="SAR1GTPBP"/>
</dbReference>
<dbReference type="RefSeq" id="XP_025346182.1">
    <property type="nucleotide sequence ID" value="XM_025495373.1"/>
</dbReference>
<organism evidence="8 9">
    <name type="scientific">Pseudomicrostroma glucosiphilum</name>
    <dbReference type="NCBI Taxonomy" id="1684307"/>
    <lineage>
        <taxon>Eukaryota</taxon>
        <taxon>Fungi</taxon>
        <taxon>Dikarya</taxon>
        <taxon>Basidiomycota</taxon>
        <taxon>Ustilaginomycotina</taxon>
        <taxon>Exobasidiomycetes</taxon>
        <taxon>Microstromatales</taxon>
        <taxon>Microstromatales incertae sedis</taxon>
        <taxon>Pseudomicrostroma</taxon>
    </lineage>
</organism>
<accession>A0A316U0U3</accession>
<dbReference type="FunFam" id="3.40.50.300:FF:001166">
    <property type="entry name" value="ADP-ribosylation factor D"/>
    <property type="match status" value="1"/>
</dbReference>
<dbReference type="InterPro" id="IPR006689">
    <property type="entry name" value="Small_GTPase_ARF/SAR"/>
</dbReference>
<evidence type="ECO:0000256" key="6">
    <source>
        <dbReference type="RuleBase" id="RU003925"/>
    </source>
</evidence>
<keyword evidence="2 4" id="KW-0547">Nucleotide-binding</keyword>
<proteinExistence type="inferred from homology"/>
<dbReference type="Gene3D" id="3.40.50.300">
    <property type="entry name" value="P-loop containing nucleotide triphosphate hydrolases"/>
    <property type="match status" value="1"/>
</dbReference>
<dbReference type="NCBIfam" id="TIGR00231">
    <property type="entry name" value="small_GTP"/>
    <property type="match status" value="1"/>
</dbReference>
<keyword evidence="3 4" id="KW-0342">GTP-binding</keyword>
<dbReference type="SMART" id="SM00178">
    <property type="entry name" value="SAR"/>
    <property type="match status" value="1"/>
</dbReference>
<evidence type="ECO:0000256" key="3">
    <source>
        <dbReference type="ARBA" id="ARBA00023134"/>
    </source>
</evidence>
<dbReference type="AlphaFoldDB" id="A0A316U0U3"/>
<dbReference type="Proteomes" id="UP000245942">
    <property type="component" value="Unassembled WGS sequence"/>
</dbReference>
<gene>
    <name evidence="8" type="ORF">BCV69DRAFT_58582</name>
</gene>
<evidence type="ECO:0000256" key="7">
    <source>
        <dbReference type="SAM" id="MobiDB-lite"/>
    </source>
</evidence>
<evidence type="ECO:0000256" key="5">
    <source>
        <dbReference type="PIRSR" id="PIRSR606689-2"/>
    </source>
</evidence>
<feature type="binding site" evidence="4">
    <location>
        <begin position="23"/>
        <end position="30"/>
    </location>
    <ligand>
        <name>GTP</name>
        <dbReference type="ChEBI" id="CHEBI:37565"/>
    </ligand>
</feature>
<dbReference type="GO" id="GO:0003924">
    <property type="term" value="F:GTPase activity"/>
    <property type="evidence" value="ECO:0007669"/>
    <property type="project" value="InterPro"/>
</dbReference>
<dbReference type="InterPro" id="IPR027417">
    <property type="entry name" value="P-loop_NTPase"/>
</dbReference>
<keyword evidence="9" id="KW-1185">Reference proteome</keyword>
<dbReference type="SUPFAM" id="SSF52540">
    <property type="entry name" value="P-loop containing nucleoside triphosphate hydrolases"/>
    <property type="match status" value="1"/>
</dbReference>
<feature type="binding site" evidence="4">
    <location>
        <position position="70"/>
    </location>
    <ligand>
        <name>GTP</name>
        <dbReference type="ChEBI" id="CHEBI:37565"/>
    </ligand>
</feature>
<sequence>MGLLTIIRKSAHRERQLRLLFLGLDNSGKSTILKRLLHSPDWDRLSPTLGFDIVSLSHPPYTLNIWDIGGQRTLRPYWRNYFERTDALVWVVDSGDRTRMKECREELWELMVREERLATCSLLVLANKQDLPGAMSSEEIREVLGLEELLRVRGGGEGRILPCSAVKEMGYQEGLQWVVEDCEQRLYWSNAVDRHKKLEKAQEVAVQGETEDSLLAGERDASAATAIPTS</sequence>
<feature type="binding site" evidence="4">
    <location>
        <begin position="127"/>
        <end position="130"/>
    </location>
    <ligand>
        <name>GTP</name>
        <dbReference type="ChEBI" id="CHEBI:37565"/>
    </ligand>
</feature>
<evidence type="ECO:0000256" key="4">
    <source>
        <dbReference type="PIRSR" id="PIRSR606689-1"/>
    </source>
</evidence>
<dbReference type="Pfam" id="PF00025">
    <property type="entry name" value="Arf"/>
    <property type="match status" value="1"/>
</dbReference>
<reference evidence="8 9" key="1">
    <citation type="journal article" date="2018" name="Mol. Biol. Evol.">
        <title>Broad Genomic Sampling Reveals a Smut Pathogenic Ancestry of the Fungal Clade Ustilaginomycotina.</title>
        <authorList>
            <person name="Kijpornyongpan T."/>
            <person name="Mondo S.J."/>
            <person name="Barry K."/>
            <person name="Sandor L."/>
            <person name="Lee J."/>
            <person name="Lipzen A."/>
            <person name="Pangilinan J."/>
            <person name="LaButti K."/>
            <person name="Hainaut M."/>
            <person name="Henrissat B."/>
            <person name="Grigoriev I.V."/>
            <person name="Spatafora J.W."/>
            <person name="Aime M.C."/>
        </authorList>
    </citation>
    <scope>NUCLEOTIDE SEQUENCE [LARGE SCALE GENOMIC DNA]</scope>
    <source>
        <strain evidence="8 9">MCA 4718</strain>
    </source>
</reference>
<dbReference type="EMBL" id="KZ819333">
    <property type="protein sequence ID" value="PWN19022.1"/>
    <property type="molecule type" value="Genomic_DNA"/>
</dbReference>
<keyword evidence="5" id="KW-0460">Magnesium</keyword>
<dbReference type="InterPro" id="IPR044612">
    <property type="entry name" value="ARL2/3"/>
</dbReference>
<dbReference type="GO" id="GO:0046872">
    <property type="term" value="F:metal ion binding"/>
    <property type="evidence" value="ECO:0007669"/>
    <property type="project" value="UniProtKB-KW"/>
</dbReference>
<evidence type="ECO:0000256" key="1">
    <source>
        <dbReference type="ARBA" id="ARBA00010290"/>
    </source>
</evidence>
<feature type="region of interest" description="Disordered" evidence="7">
    <location>
        <begin position="209"/>
        <end position="230"/>
    </location>
</feature>
<keyword evidence="5" id="KW-0479">Metal-binding</keyword>